<name>X1IFQ2_9ZZZZ</name>
<reference evidence="2" key="1">
    <citation type="journal article" date="2014" name="Front. Microbiol.">
        <title>High frequency of phylogenetically diverse reductive dehalogenase-homologous genes in deep subseafloor sedimentary metagenomes.</title>
        <authorList>
            <person name="Kawai M."/>
            <person name="Futagami T."/>
            <person name="Toyoda A."/>
            <person name="Takaki Y."/>
            <person name="Nishi S."/>
            <person name="Hori S."/>
            <person name="Arai W."/>
            <person name="Tsubouchi T."/>
            <person name="Morono Y."/>
            <person name="Uchiyama I."/>
            <person name="Ito T."/>
            <person name="Fujiyama A."/>
            <person name="Inagaki F."/>
            <person name="Takami H."/>
        </authorList>
    </citation>
    <scope>NUCLEOTIDE SEQUENCE</scope>
    <source>
        <strain evidence="2">Expedition CK06-06</strain>
    </source>
</reference>
<proteinExistence type="predicted"/>
<dbReference type="InterPro" id="IPR058240">
    <property type="entry name" value="rSAM_sf"/>
</dbReference>
<protein>
    <recommendedName>
        <fullName evidence="1">4Fe4S-binding SPASM domain-containing protein</fullName>
    </recommendedName>
</protein>
<feature type="domain" description="4Fe4S-binding SPASM" evidence="1">
    <location>
        <begin position="6"/>
        <end position="69"/>
    </location>
</feature>
<feature type="non-terminal residue" evidence="2">
    <location>
        <position position="1"/>
    </location>
</feature>
<sequence>QRAIDCLWNFEMTYITWDGYLTPCCHIDNPSIYNFGNILNEPFKKVWNNQLYRSYRTKHLDVVGVCRSC</sequence>
<evidence type="ECO:0000313" key="2">
    <source>
        <dbReference type="EMBL" id="GAH56403.1"/>
    </source>
</evidence>
<evidence type="ECO:0000259" key="1">
    <source>
        <dbReference type="Pfam" id="PF13186"/>
    </source>
</evidence>
<dbReference type="Pfam" id="PF13186">
    <property type="entry name" value="SPASM"/>
    <property type="match status" value="1"/>
</dbReference>
<dbReference type="EMBL" id="BARU01015893">
    <property type="protein sequence ID" value="GAH56403.1"/>
    <property type="molecule type" value="Genomic_DNA"/>
</dbReference>
<dbReference type="Gene3D" id="3.20.20.70">
    <property type="entry name" value="Aldolase class I"/>
    <property type="match status" value="1"/>
</dbReference>
<dbReference type="InterPro" id="IPR023885">
    <property type="entry name" value="4Fe4S-binding_SPASM_dom"/>
</dbReference>
<accession>X1IFQ2</accession>
<dbReference type="InterPro" id="IPR013785">
    <property type="entry name" value="Aldolase_TIM"/>
</dbReference>
<organism evidence="2">
    <name type="scientific">marine sediment metagenome</name>
    <dbReference type="NCBI Taxonomy" id="412755"/>
    <lineage>
        <taxon>unclassified sequences</taxon>
        <taxon>metagenomes</taxon>
        <taxon>ecological metagenomes</taxon>
    </lineage>
</organism>
<dbReference type="AlphaFoldDB" id="X1IFQ2"/>
<comment type="caution">
    <text evidence="2">The sequence shown here is derived from an EMBL/GenBank/DDBJ whole genome shotgun (WGS) entry which is preliminary data.</text>
</comment>
<dbReference type="CDD" id="cd21109">
    <property type="entry name" value="SPASM"/>
    <property type="match status" value="1"/>
</dbReference>
<feature type="non-terminal residue" evidence="2">
    <location>
        <position position="69"/>
    </location>
</feature>
<gene>
    <name evidence="2" type="ORF">S03H2_26959</name>
</gene>
<dbReference type="SUPFAM" id="SSF102114">
    <property type="entry name" value="Radical SAM enzymes"/>
    <property type="match status" value="1"/>
</dbReference>